<evidence type="ECO:0000256" key="6">
    <source>
        <dbReference type="SAM" id="Phobius"/>
    </source>
</evidence>
<evidence type="ECO:0000313" key="7">
    <source>
        <dbReference type="EMBL" id="KAF2191126.1"/>
    </source>
</evidence>
<evidence type="ECO:0000256" key="5">
    <source>
        <dbReference type="SAM" id="MobiDB-lite"/>
    </source>
</evidence>
<dbReference type="Proteomes" id="UP000800200">
    <property type="component" value="Unassembled WGS sequence"/>
</dbReference>
<comment type="subcellular location">
    <subcellularLocation>
        <location evidence="1">Membrane</location>
        <topology evidence="1">Single-pass membrane protein</topology>
    </subcellularLocation>
</comment>
<feature type="region of interest" description="Disordered" evidence="5">
    <location>
        <begin position="211"/>
        <end position="239"/>
    </location>
</feature>
<gene>
    <name evidence="7" type="ORF">K469DRAFT_736001</name>
</gene>
<keyword evidence="4 6" id="KW-0472">Membrane</keyword>
<evidence type="ECO:0000256" key="2">
    <source>
        <dbReference type="ARBA" id="ARBA00022692"/>
    </source>
</evidence>
<dbReference type="InterPro" id="IPR029208">
    <property type="entry name" value="COX14"/>
</dbReference>
<organism evidence="7 8">
    <name type="scientific">Zopfia rhizophila CBS 207.26</name>
    <dbReference type="NCBI Taxonomy" id="1314779"/>
    <lineage>
        <taxon>Eukaryota</taxon>
        <taxon>Fungi</taxon>
        <taxon>Dikarya</taxon>
        <taxon>Ascomycota</taxon>
        <taxon>Pezizomycotina</taxon>
        <taxon>Dothideomycetes</taxon>
        <taxon>Dothideomycetes incertae sedis</taxon>
        <taxon>Zopfiaceae</taxon>
        <taxon>Zopfia</taxon>
    </lineage>
</organism>
<dbReference type="AlphaFoldDB" id="A0A6A6EMG8"/>
<proteinExistence type="predicted"/>
<name>A0A6A6EMG8_9PEZI</name>
<dbReference type="EMBL" id="ML994617">
    <property type="protein sequence ID" value="KAF2191126.1"/>
    <property type="molecule type" value="Genomic_DNA"/>
</dbReference>
<dbReference type="GO" id="GO:0016020">
    <property type="term" value="C:membrane"/>
    <property type="evidence" value="ECO:0007669"/>
    <property type="project" value="UniProtKB-SubCell"/>
</dbReference>
<reference evidence="7" key="1">
    <citation type="journal article" date="2020" name="Stud. Mycol.">
        <title>101 Dothideomycetes genomes: a test case for predicting lifestyles and emergence of pathogens.</title>
        <authorList>
            <person name="Haridas S."/>
            <person name="Albert R."/>
            <person name="Binder M."/>
            <person name="Bloem J."/>
            <person name="Labutti K."/>
            <person name="Salamov A."/>
            <person name="Andreopoulos B."/>
            <person name="Baker S."/>
            <person name="Barry K."/>
            <person name="Bills G."/>
            <person name="Bluhm B."/>
            <person name="Cannon C."/>
            <person name="Castanera R."/>
            <person name="Culley D."/>
            <person name="Daum C."/>
            <person name="Ezra D."/>
            <person name="Gonzalez J."/>
            <person name="Henrissat B."/>
            <person name="Kuo A."/>
            <person name="Liang C."/>
            <person name="Lipzen A."/>
            <person name="Lutzoni F."/>
            <person name="Magnuson J."/>
            <person name="Mondo S."/>
            <person name="Nolan M."/>
            <person name="Ohm R."/>
            <person name="Pangilinan J."/>
            <person name="Park H.-J."/>
            <person name="Ramirez L."/>
            <person name="Alfaro M."/>
            <person name="Sun H."/>
            <person name="Tritt A."/>
            <person name="Yoshinaga Y."/>
            <person name="Zwiers L.-H."/>
            <person name="Turgeon B."/>
            <person name="Goodwin S."/>
            <person name="Spatafora J."/>
            <person name="Crous P."/>
            <person name="Grigoriev I."/>
        </authorList>
    </citation>
    <scope>NUCLEOTIDE SEQUENCE</scope>
    <source>
        <strain evidence="7">CBS 207.26</strain>
    </source>
</reference>
<evidence type="ECO:0000313" key="8">
    <source>
        <dbReference type="Proteomes" id="UP000800200"/>
    </source>
</evidence>
<accession>A0A6A6EMG8</accession>
<dbReference type="OrthoDB" id="4205486at2759"/>
<feature type="compositionally biased region" description="Polar residues" evidence="5">
    <location>
        <begin position="211"/>
        <end position="222"/>
    </location>
</feature>
<evidence type="ECO:0000256" key="3">
    <source>
        <dbReference type="ARBA" id="ARBA00022989"/>
    </source>
</evidence>
<keyword evidence="2 6" id="KW-0812">Transmembrane</keyword>
<dbReference type="Pfam" id="PF14880">
    <property type="entry name" value="COX14"/>
    <property type="match status" value="1"/>
</dbReference>
<sequence>MTRKSYDPTQFTATGVWAHTRPGGRSTTLQFADPAPKNETPQQKVKRLREAANRAKMAQITKWDVAYFYGRMTADFLHRAAVYGIIFATGCVGVLAVFSIGDMVVYNRRKRAIYFQEQEKEQAKILALARTAVAQGTATPAQTALVEGIREEEEAMERKKAERHFGSRILWWLHGDWKEDKELKEQRKLVMQEVKREQAENPQSLGITQAVQDARANASSQKPVGGPLDQTAANAAASAEKVSKGWLGWAFGGSKKSE</sequence>
<keyword evidence="8" id="KW-1185">Reference proteome</keyword>
<evidence type="ECO:0000256" key="4">
    <source>
        <dbReference type="ARBA" id="ARBA00023136"/>
    </source>
</evidence>
<evidence type="ECO:0000256" key="1">
    <source>
        <dbReference type="ARBA" id="ARBA00004167"/>
    </source>
</evidence>
<feature type="transmembrane region" description="Helical" evidence="6">
    <location>
        <begin position="80"/>
        <end position="101"/>
    </location>
</feature>
<protein>
    <submittedName>
        <fullName evidence="7">Uncharacterized protein</fullName>
    </submittedName>
</protein>
<keyword evidence="3 6" id="KW-1133">Transmembrane helix</keyword>